<keyword evidence="3" id="KW-0804">Transcription</keyword>
<dbReference type="Gene3D" id="4.10.240.10">
    <property type="entry name" value="Zn(2)-C6 fungal-type DNA-binding domain"/>
    <property type="match status" value="1"/>
</dbReference>
<evidence type="ECO:0000313" key="8">
    <source>
        <dbReference type="Proteomes" id="UP000053342"/>
    </source>
</evidence>
<reference evidence="7 8" key="1">
    <citation type="submission" date="2015-01" db="EMBL/GenBank/DDBJ databases">
        <title>The Genome Sequence of Exophiala oligosperma CBS72588.</title>
        <authorList>
            <consortium name="The Broad Institute Genomics Platform"/>
            <person name="Cuomo C."/>
            <person name="de Hoog S."/>
            <person name="Gorbushina A."/>
            <person name="Stielow B."/>
            <person name="Teixiera M."/>
            <person name="Abouelleil A."/>
            <person name="Chapman S.B."/>
            <person name="Priest M."/>
            <person name="Young S.K."/>
            <person name="Wortman J."/>
            <person name="Nusbaum C."/>
            <person name="Birren B."/>
        </authorList>
    </citation>
    <scope>NUCLEOTIDE SEQUENCE [LARGE SCALE GENOMIC DNA]</scope>
    <source>
        <strain evidence="7 8">CBS 72588</strain>
    </source>
</reference>
<evidence type="ECO:0000259" key="6">
    <source>
        <dbReference type="PROSITE" id="PS50048"/>
    </source>
</evidence>
<feature type="domain" description="Zn(2)-C6 fungal-type" evidence="6">
    <location>
        <begin position="16"/>
        <end position="55"/>
    </location>
</feature>
<evidence type="ECO:0000256" key="5">
    <source>
        <dbReference type="SAM" id="MobiDB-lite"/>
    </source>
</evidence>
<keyword evidence="4" id="KW-0539">Nucleus</keyword>
<protein>
    <recommendedName>
        <fullName evidence="6">Zn(2)-C6 fungal-type domain-containing protein</fullName>
    </recommendedName>
</protein>
<dbReference type="VEuPathDB" id="FungiDB:PV06_09603"/>
<dbReference type="Pfam" id="PF00172">
    <property type="entry name" value="Zn_clus"/>
    <property type="match status" value="1"/>
</dbReference>
<dbReference type="InterPro" id="IPR036864">
    <property type="entry name" value="Zn2-C6_fun-type_DNA-bd_sf"/>
</dbReference>
<dbReference type="RefSeq" id="XP_016258868.1">
    <property type="nucleotide sequence ID" value="XM_016411061.1"/>
</dbReference>
<keyword evidence="8" id="KW-1185">Reference proteome</keyword>
<sequence length="715" mass="79499">MPSSRITRSSRRQNASCDQCRHSKRRCLLETPNNEGDSSSSICFNCERLGYTCTFNFAASQSKGRADRKARLNDSQASSLTPQSSDSSRTVRNGIVNEVSAIETSMAFDPGDSDLLPWLDFDLDGIDQFDLSTSLLLPQTTDSLALSGDVVPLASPQNHSQYRTRSVVGCAFNSPTHLLNSKSNATILDEHLSQIYETITVGAGSVFLDYNCNMYTGRYRYELEENIPPSHVKYSASVWEIHNKGLPDSDPYSNTPRIASAPCADTSDLQVRSQRLPLGSTTPRMRVIGAFRFLDHFNDLWGIPLSSADRKHSDEILKAVLRAFSFQWLSMSDTMSPLGAFLSTPNGNIQQETEEFVDAWHNARSLINDSRSIYSFRVVYATLLFDTIDVPQEITGPSDHEFLDLGLDKLLALEAPLRKYCATLGPVSEYAGLVEASLNIALWFGYLRDTVVSLFTQRPCRMLDIPRQRKFSLSQADIIKVEGGFPDICREALANSAHVWRQISRFKNEASRTSETVMKSTSSIFAAIDDYEATYHILLDFPLESTAHLPVGSTKFWVVLMFFWYLGVLVVTDTVQSMTASNEVLYQKFVSMLRHHQQQAISALTRTVECVRTLPTPGAWKPDSGLSADIPITACHITPAMVVATLKMAIAQSIDLQLLSDSGLIFDGVWDHQVRILMKALVSLKVTVSGSRIAGVALQQLMRDHGDILSECWST</sequence>
<evidence type="ECO:0000256" key="2">
    <source>
        <dbReference type="ARBA" id="ARBA00023125"/>
    </source>
</evidence>
<organism evidence="7 8">
    <name type="scientific">Exophiala oligosperma</name>
    <dbReference type="NCBI Taxonomy" id="215243"/>
    <lineage>
        <taxon>Eukaryota</taxon>
        <taxon>Fungi</taxon>
        <taxon>Dikarya</taxon>
        <taxon>Ascomycota</taxon>
        <taxon>Pezizomycotina</taxon>
        <taxon>Eurotiomycetes</taxon>
        <taxon>Chaetothyriomycetidae</taxon>
        <taxon>Chaetothyriales</taxon>
        <taxon>Herpotrichiellaceae</taxon>
        <taxon>Exophiala</taxon>
    </lineage>
</organism>
<dbReference type="InterPro" id="IPR001138">
    <property type="entry name" value="Zn2Cys6_DnaBD"/>
</dbReference>
<dbReference type="Proteomes" id="UP000053342">
    <property type="component" value="Unassembled WGS sequence"/>
</dbReference>
<evidence type="ECO:0000256" key="3">
    <source>
        <dbReference type="ARBA" id="ARBA00023163"/>
    </source>
</evidence>
<dbReference type="GeneID" id="27361677"/>
<keyword evidence="2" id="KW-0238">DNA-binding</keyword>
<dbReference type="InterPro" id="IPR050797">
    <property type="entry name" value="Carb_Metab_Trans_Reg"/>
</dbReference>
<evidence type="ECO:0000256" key="1">
    <source>
        <dbReference type="ARBA" id="ARBA00023015"/>
    </source>
</evidence>
<dbReference type="EMBL" id="KN847341">
    <property type="protein sequence ID" value="KIW38652.1"/>
    <property type="molecule type" value="Genomic_DNA"/>
</dbReference>
<dbReference type="HOGENOM" id="CLU_012318_0_0_1"/>
<feature type="region of interest" description="Disordered" evidence="5">
    <location>
        <begin position="67"/>
        <end position="92"/>
    </location>
</feature>
<dbReference type="SMART" id="SM00066">
    <property type="entry name" value="GAL4"/>
    <property type="match status" value="1"/>
</dbReference>
<evidence type="ECO:0000256" key="4">
    <source>
        <dbReference type="ARBA" id="ARBA00023242"/>
    </source>
</evidence>
<name>A0A0D2BMJ9_9EURO</name>
<dbReference type="CDD" id="cd00067">
    <property type="entry name" value="GAL4"/>
    <property type="match status" value="1"/>
</dbReference>
<feature type="compositionally biased region" description="Polar residues" evidence="5">
    <location>
        <begin position="73"/>
        <end position="91"/>
    </location>
</feature>
<proteinExistence type="predicted"/>
<dbReference type="OrthoDB" id="5958943at2759"/>
<dbReference type="GO" id="GO:0000981">
    <property type="term" value="F:DNA-binding transcription factor activity, RNA polymerase II-specific"/>
    <property type="evidence" value="ECO:0007669"/>
    <property type="project" value="InterPro"/>
</dbReference>
<gene>
    <name evidence="7" type="ORF">PV06_09603</name>
</gene>
<dbReference type="PROSITE" id="PS50048">
    <property type="entry name" value="ZN2_CY6_FUNGAL_2"/>
    <property type="match status" value="1"/>
</dbReference>
<dbReference type="GO" id="GO:0003677">
    <property type="term" value="F:DNA binding"/>
    <property type="evidence" value="ECO:0007669"/>
    <property type="project" value="UniProtKB-KW"/>
</dbReference>
<keyword evidence="1" id="KW-0805">Transcription regulation</keyword>
<dbReference type="PANTHER" id="PTHR31668">
    <property type="entry name" value="GLUCOSE TRANSPORT TRANSCRIPTION REGULATOR RGT1-RELATED-RELATED"/>
    <property type="match status" value="1"/>
</dbReference>
<accession>A0A0D2BMJ9</accession>
<dbReference type="GO" id="GO:0008270">
    <property type="term" value="F:zinc ion binding"/>
    <property type="evidence" value="ECO:0007669"/>
    <property type="project" value="InterPro"/>
</dbReference>
<dbReference type="AlphaFoldDB" id="A0A0D2BMJ9"/>
<dbReference type="SUPFAM" id="SSF57701">
    <property type="entry name" value="Zn2/Cys6 DNA-binding domain"/>
    <property type="match status" value="1"/>
</dbReference>
<evidence type="ECO:0000313" key="7">
    <source>
        <dbReference type="EMBL" id="KIW38652.1"/>
    </source>
</evidence>